<name>A0A9I9EH67_CUCME</name>
<dbReference type="AlphaFoldDB" id="A0A9I9EH67"/>
<accession>A0A9I9EH67</accession>
<sequence length="50" mass="5806">MPLQICCCHRLQHPKTCCCRLQHLSKLRLQPSQRRLPTSLCCINHDASFS</sequence>
<proteinExistence type="predicted"/>
<reference evidence="1" key="1">
    <citation type="submission" date="2023-03" db="UniProtKB">
        <authorList>
            <consortium name="EnsemblPlants"/>
        </authorList>
    </citation>
    <scope>IDENTIFICATION</scope>
</reference>
<dbReference type="Gramene" id="MELO3C033771.2.1">
    <property type="protein sequence ID" value="MELO3C033771.2.1"/>
    <property type="gene ID" value="MELO3C033771.2"/>
</dbReference>
<evidence type="ECO:0000313" key="1">
    <source>
        <dbReference type="EnsemblPlants" id="MELO3C033771.2.1"/>
    </source>
</evidence>
<organism evidence="1">
    <name type="scientific">Cucumis melo</name>
    <name type="common">Muskmelon</name>
    <dbReference type="NCBI Taxonomy" id="3656"/>
    <lineage>
        <taxon>Eukaryota</taxon>
        <taxon>Viridiplantae</taxon>
        <taxon>Streptophyta</taxon>
        <taxon>Embryophyta</taxon>
        <taxon>Tracheophyta</taxon>
        <taxon>Spermatophyta</taxon>
        <taxon>Magnoliopsida</taxon>
        <taxon>eudicotyledons</taxon>
        <taxon>Gunneridae</taxon>
        <taxon>Pentapetalae</taxon>
        <taxon>rosids</taxon>
        <taxon>fabids</taxon>
        <taxon>Cucurbitales</taxon>
        <taxon>Cucurbitaceae</taxon>
        <taxon>Benincaseae</taxon>
        <taxon>Cucumis</taxon>
    </lineage>
</organism>
<protein>
    <submittedName>
        <fullName evidence="1">Uncharacterized protein</fullName>
    </submittedName>
</protein>
<dbReference type="EnsemblPlants" id="MELO3C033771.2.1">
    <property type="protein sequence ID" value="MELO3C033771.2.1"/>
    <property type="gene ID" value="MELO3C033771.2"/>
</dbReference>